<protein>
    <submittedName>
        <fullName evidence="4">NADH-dependent oxidoreductase</fullName>
        <ecNumber evidence="4">1.6.99.1</ecNumber>
    </submittedName>
</protein>
<evidence type="ECO:0000313" key="4">
    <source>
        <dbReference type="EMBL" id="SUN36575.1"/>
    </source>
</evidence>
<keyword evidence="2 4" id="KW-0560">Oxidoreductase</keyword>
<dbReference type="GO" id="GO:0010181">
    <property type="term" value="F:FMN binding"/>
    <property type="evidence" value="ECO:0007669"/>
    <property type="project" value="InterPro"/>
</dbReference>
<dbReference type="AlphaFoldDB" id="A0A380JF70"/>
<keyword evidence="1" id="KW-0285">Flavoprotein</keyword>
<evidence type="ECO:0000256" key="2">
    <source>
        <dbReference type="ARBA" id="ARBA00023002"/>
    </source>
</evidence>
<name>A0A380JF70_STRDO</name>
<evidence type="ECO:0000259" key="3">
    <source>
        <dbReference type="Pfam" id="PF00724"/>
    </source>
</evidence>
<dbReference type="EMBL" id="UHFA01000002">
    <property type="protein sequence ID" value="SUN36575.1"/>
    <property type="molecule type" value="Genomic_DNA"/>
</dbReference>
<dbReference type="Proteomes" id="UP000254082">
    <property type="component" value="Unassembled WGS sequence"/>
</dbReference>
<dbReference type="Gene3D" id="3.20.20.70">
    <property type="entry name" value="Aldolase class I"/>
    <property type="match status" value="1"/>
</dbReference>
<dbReference type="PANTHER" id="PTHR43656">
    <property type="entry name" value="BINDING OXIDOREDUCTASE, PUTATIVE (AFU_ORTHOLOGUE AFUA_2G08260)-RELATED"/>
    <property type="match status" value="1"/>
</dbReference>
<reference evidence="4 5" key="1">
    <citation type="submission" date="2018-06" db="EMBL/GenBank/DDBJ databases">
        <authorList>
            <consortium name="Pathogen Informatics"/>
            <person name="Doyle S."/>
        </authorList>
    </citation>
    <scope>NUCLEOTIDE SEQUENCE [LARGE SCALE GENOMIC DNA]</scope>
    <source>
        <strain evidence="5">NCTC 11391</strain>
    </source>
</reference>
<dbReference type="GO" id="GO:0003959">
    <property type="term" value="F:NADPH dehydrogenase activity"/>
    <property type="evidence" value="ECO:0007669"/>
    <property type="project" value="UniProtKB-EC"/>
</dbReference>
<dbReference type="InterPro" id="IPR001155">
    <property type="entry name" value="OxRdtase_FMN_N"/>
</dbReference>
<evidence type="ECO:0000313" key="5">
    <source>
        <dbReference type="Proteomes" id="UP000254082"/>
    </source>
</evidence>
<accession>A0A380JF70</accession>
<dbReference type="Pfam" id="PF00724">
    <property type="entry name" value="Oxidored_FMN"/>
    <property type="match status" value="1"/>
</dbReference>
<dbReference type="InterPro" id="IPR013785">
    <property type="entry name" value="Aldolase_TIM"/>
</dbReference>
<proteinExistence type="predicted"/>
<sequence length="187" mass="20461">MRVVAQYATDDFIVGYRISPEEIYGDTVGYTYRDAIALIKEVIKHDLDYIHLSLWDGYASKPQGADRPFADYFKEILDDQTKLLVVGGVFSEEAARDAVENHTDLIAVGRGTLVDPLFGKKIDEGKGDNIVHEISPEQLAKAHWTPGLLQAFTSEGSFGLSPIPGSDSIKHLNKGLSEGFGGFSNAN</sequence>
<feature type="domain" description="NADH:flavin oxidoreductase/NADH oxidase N-terminal" evidence="3">
    <location>
        <begin position="4"/>
        <end position="128"/>
    </location>
</feature>
<dbReference type="SUPFAM" id="SSF51395">
    <property type="entry name" value="FMN-linked oxidoreductases"/>
    <property type="match status" value="1"/>
</dbReference>
<evidence type="ECO:0000256" key="1">
    <source>
        <dbReference type="ARBA" id="ARBA00022630"/>
    </source>
</evidence>
<dbReference type="PANTHER" id="PTHR43656:SF2">
    <property type="entry name" value="BINDING OXIDOREDUCTASE, PUTATIVE (AFU_ORTHOLOGUE AFUA_2G08260)-RELATED"/>
    <property type="match status" value="1"/>
</dbReference>
<dbReference type="InterPro" id="IPR051799">
    <property type="entry name" value="NADH_flavin_oxidoreductase"/>
</dbReference>
<gene>
    <name evidence="4" type="primary">yrfB</name>
    <name evidence="4" type="ORF">NCTC11391_01572</name>
</gene>
<keyword evidence="5" id="KW-1185">Reference proteome</keyword>
<organism evidence="4 5">
    <name type="scientific">Streptococcus downei MFe28</name>
    <dbReference type="NCBI Taxonomy" id="764290"/>
    <lineage>
        <taxon>Bacteria</taxon>
        <taxon>Bacillati</taxon>
        <taxon>Bacillota</taxon>
        <taxon>Bacilli</taxon>
        <taxon>Lactobacillales</taxon>
        <taxon>Streptococcaceae</taxon>
        <taxon>Streptococcus</taxon>
    </lineage>
</organism>
<dbReference type="EC" id="1.6.99.1" evidence="4"/>